<dbReference type="GO" id="GO:0047617">
    <property type="term" value="F:fatty acyl-CoA hydrolase activity"/>
    <property type="evidence" value="ECO:0007669"/>
    <property type="project" value="UniProtKB-EC"/>
</dbReference>
<comment type="similarity">
    <text evidence="1">Belongs to the C/M/P thioester hydrolase family.</text>
</comment>
<comment type="caution">
    <text evidence="11">The sequence shown here is derived from an EMBL/GenBank/DDBJ whole genome shotgun (WGS) entry which is preliminary data.</text>
</comment>
<comment type="catalytic activity">
    <reaction evidence="6">
        <text>a fatty acyl-CoA + H2O = a fatty acid + CoA + H(+)</text>
        <dbReference type="Rhea" id="RHEA:16781"/>
        <dbReference type="ChEBI" id="CHEBI:15377"/>
        <dbReference type="ChEBI" id="CHEBI:15378"/>
        <dbReference type="ChEBI" id="CHEBI:28868"/>
        <dbReference type="ChEBI" id="CHEBI:57287"/>
        <dbReference type="ChEBI" id="CHEBI:77636"/>
        <dbReference type="EC" id="3.1.2.20"/>
    </reaction>
    <physiologicalReaction direction="left-to-right" evidence="6">
        <dbReference type="Rhea" id="RHEA:16782"/>
    </physiologicalReaction>
</comment>
<dbReference type="EC" id="3.1.2.20" evidence="5"/>
<dbReference type="Proteomes" id="UP000600865">
    <property type="component" value="Unassembled WGS sequence"/>
</dbReference>
<evidence type="ECO:0000256" key="3">
    <source>
        <dbReference type="ARBA" id="ARBA00022801"/>
    </source>
</evidence>
<keyword evidence="4" id="KW-0443">Lipid metabolism</keyword>
<proteinExistence type="inferred from homology"/>
<evidence type="ECO:0000256" key="2">
    <source>
        <dbReference type="ARBA" id="ARBA00011881"/>
    </source>
</evidence>
<dbReference type="InterPro" id="IPR049449">
    <property type="entry name" value="TesB_ACOT8-like_N"/>
</dbReference>
<protein>
    <recommendedName>
        <fullName evidence="7">Acyl-CoA thioesterase 2</fullName>
        <ecNumber evidence="5">3.1.2.20</ecNumber>
    </recommendedName>
    <alternativeName>
        <fullName evidence="8">Thioesterase II</fullName>
    </alternativeName>
</protein>
<dbReference type="InterPro" id="IPR025652">
    <property type="entry name" value="TesB_C"/>
</dbReference>
<dbReference type="Pfam" id="PF02551">
    <property type="entry name" value="Acyl_CoA_thio"/>
    <property type="match status" value="1"/>
</dbReference>
<dbReference type="InterPro" id="IPR003703">
    <property type="entry name" value="Acyl_CoA_thio"/>
</dbReference>
<comment type="subunit">
    <text evidence="2">Homotetramer.</text>
</comment>
<dbReference type="CDD" id="cd03445">
    <property type="entry name" value="Thioesterase_II_repeat2"/>
    <property type="match status" value="1"/>
</dbReference>
<dbReference type="Gene3D" id="2.40.160.210">
    <property type="entry name" value="Acyl-CoA thioesterase, double hotdog domain"/>
    <property type="match status" value="1"/>
</dbReference>
<dbReference type="AlphaFoldDB" id="A0A918KNC6"/>
<dbReference type="GO" id="GO:0009062">
    <property type="term" value="P:fatty acid catabolic process"/>
    <property type="evidence" value="ECO:0007669"/>
    <property type="project" value="TreeGrafter"/>
</dbReference>
<dbReference type="PANTHER" id="PTHR11066">
    <property type="entry name" value="ACYL-COA THIOESTERASE"/>
    <property type="match status" value="1"/>
</dbReference>
<dbReference type="InterPro" id="IPR029069">
    <property type="entry name" value="HotDog_dom_sf"/>
</dbReference>
<dbReference type="PANTHER" id="PTHR11066:SF34">
    <property type="entry name" value="ACYL-COENZYME A THIOESTERASE 8"/>
    <property type="match status" value="1"/>
</dbReference>
<dbReference type="InterPro" id="IPR042171">
    <property type="entry name" value="Acyl-CoA_hotdog"/>
</dbReference>
<gene>
    <name evidence="11" type="primary">tesB</name>
    <name evidence="11" type="ORF">GCM10011309_20370</name>
</gene>
<evidence type="ECO:0000256" key="5">
    <source>
        <dbReference type="ARBA" id="ARBA00038894"/>
    </source>
</evidence>
<keyword evidence="3" id="KW-0378">Hydrolase</keyword>
<sequence>MFKRDEFLLKMHVEELDSLLFRGETLEMGLPRVFGGQVLGQALNAAVRTVGPDRTPHSLHSYFLRPGDLTRPIIYEVDPIRNGRSFSTRRVVAKQKGEAIFNASISFQIAEDGLSHQFDFPENVQHYSELPNDFDRAKEVGNLMGISEEKFRSYYLIFGTDILEMRTPGLETSIIPGEFSPTFGFWFKFNDAIGKNATTHQTLLAFISDKALMSTALRPHPVNFRTHKIIGASLDHAMWFHEEIDVTQWIYYHIDSPRSAGSRGFNRGSFYTEDGRLIASTAQEGLIRVVGENN</sequence>
<accession>A0A918KNC6</accession>
<evidence type="ECO:0000313" key="12">
    <source>
        <dbReference type="Proteomes" id="UP000600865"/>
    </source>
</evidence>
<evidence type="ECO:0000256" key="7">
    <source>
        <dbReference type="ARBA" id="ARBA00071120"/>
    </source>
</evidence>
<evidence type="ECO:0000313" key="11">
    <source>
        <dbReference type="EMBL" id="GGX70214.1"/>
    </source>
</evidence>
<dbReference type="CDD" id="cd03444">
    <property type="entry name" value="Thioesterase_II_repeat1"/>
    <property type="match status" value="1"/>
</dbReference>
<reference evidence="11 12" key="1">
    <citation type="journal article" date="2014" name="Int. J. Syst. Evol. Microbiol.">
        <title>Complete genome sequence of Corynebacterium casei LMG S-19264T (=DSM 44701T), isolated from a smear-ripened cheese.</title>
        <authorList>
            <consortium name="US DOE Joint Genome Institute (JGI-PGF)"/>
            <person name="Walter F."/>
            <person name="Albersmeier A."/>
            <person name="Kalinowski J."/>
            <person name="Ruckert C."/>
        </authorList>
    </citation>
    <scope>NUCLEOTIDE SEQUENCE [LARGE SCALE GENOMIC DNA]</scope>
    <source>
        <strain evidence="11 12">KCTC 23968</strain>
    </source>
</reference>
<dbReference type="RefSeq" id="WP_189585224.1">
    <property type="nucleotide sequence ID" value="NZ_BMYV01000002.1"/>
</dbReference>
<name>A0A918KNC6_9PROT</name>
<keyword evidence="12" id="KW-1185">Reference proteome</keyword>
<evidence type="ECO:0000256" key="6">
    <source>
        <dbReference type="ARBA" id="ARBA00050943"/>
    </source>
</evidence>
<evidence type="ECO:0000256" key="1">
    <source>
        <dbReference type="ARBA" id="ARBA00006538"/>
    </source>
</evidence>
<dbReference type="EMBL" id="BMYV01000002">
    <property type="protein sequence ID" value="GGX70214.1"/>
    <property type="molecule type" value="Genomic_DNA"/>
</dbReference>
<feature type="domain" description="Acyl-CoA thioesterase 2 C-terminal" evidence="9">
    <location>
        <begin position="185"/>
        <end position="286"/>
    </location>
</feature>
<evidence type="ECO:0000259" key="9">
    <source>
        <dbReference type="Pfam" id="PF02551"/>
    </source>
</evidence>
<feature type="domain" description="Acyl-CoA thioesterase-like N-terminal HotDog" evidence="10">
    <location>
        <begin position="32"/>
        <end position="108"/>
    </location>
</feature>
<evidence type="ECO:0000256" key="4">
    <source>
        <dbReference type="ARBA" id="ARBA00023098"/>
    </source>
</evidence>
<evidence type="ECO:0000259" key="10">
    <source>
        <dbReference type="Pfam" id="PF13622"/>
    </source>
</evidence>
<evidence type="ECO:0000256" key="8">
    <source>
        <dbReference type="ARBA" id="ARBA00079653"/>
    </source>
</evidence>
<dbReference type="Pfam" id="PF13622">
    <property type="entry name" value="4HBT_3"/>
    <property type="match status" value="1"/>
</dbReference>
<dbReference type="FunFam" id="2.40.160.210:FF:000001">
    <property type="entry name" value="Acyl-CoA thioesterase II"/>
    <property type="match status" value="1"/>
</dbReference>
<dbReference type="SUPFAM" id="SSF54637">
    <property type="entry name" value="Thioesterase/thiol ester dehydrase-isomerase"/>
    <property type="match status" value="2"/>
</dbReference>
<dbReference type="GO" id="GO:0006637">
    <property type="term" value="P:acyl-CoA metabolic process"/>
    <property type="evidence" value="ECO:0007669"/>
    <property type="project" value="InterPro"/>
</dbReference>
<organism evidence="11 12">
    <name type="scientific">Litorimonas cladophorae</name>
    <dbReference type="NCBI Taxonomy" id="1220491"/>
    <lineage>
        <taxon>Bacteria</taxon>
        <taxon>Pseudomonadati</taxon>
        <taxon>Pseudomonadota</taxon>
        <taxon>Alphaproteobacteria</taxon>
        <taxon>Maricaulales</taxon>
        <taxon>Robiginitomaculaceae</taxon>
    </lineage>
</organism>